<dbReference type="PANTHER" id="PTHR47366">
    <property type="entry name" value="TWO-ON-TWO HEMOGLOBIN-3"/>
    <property type="match status" value="1"/>
</dbReference>
<keyword evidence="5" id="KW-0408">Iron</keyword>
<name>A0ABR2D6Q7_9ROSI</name>
<dbReference type="Gene3D" id="1.10.490.10">
    <property type="entry name" value="Globins"/>
    <property type="match status" value="1"/>
</dbReference>
<keyword evidence="8" id="KW-1185">Reference proteome</keyword>
<evidence type="ECO:0000256" key="1">
    <source>
        <dbReference type="ARBA" id="ARBA00022448"/>
    </source>
</evidence>
<keyword evidence="4" id="KW-0479">Metal-binding</keyword>
<evidence type="ECO:0000256" key="2">
    <source>
        <dbReference type="ARBA" id="ARBA00022617"/>
    </source>
</evidence>
<dbReference type="InterPro" id="IPR012292">
    <property type="entry name" value="Globin/Proto"/>
</dbReference>
<dbReference type="InterPro" id="IPR001486">
    <property type="entry name" value="Hemoglobin_trunc"/>
</dbReference>
<evidence type="ECO:0000256" key="3">
    <source>
        <dbReference type="ARBA" id="ARBA00022621"/>
    </source>
</evidence>
<evidence type="ECO:0000256" key="6">
    <source>
        <dbReference type="SAM" id="MobiDB-lite"/>
    </source>
</evidence>
<feature type="region of interest" description="Disordered" evidence="6">
    <location>
        <begin position="38"/>
        <end position="58"/>
    </location>
</feature>
<accession>A0ABR2D6Q7</accession>
<dbReference type="Proteomes" id="UP001472677">
    <property type="component" value="Unassembled WGS sequence"/>
</dbReference>
<dbReference type="Pfam" id="PF01152">
    <property type="entry name" value="Bac_globin"/>
    <property type="match status" value="1"/>
</dbReference>
<evidence type="ECO:0000313" key="7">
    <source>
        <dbReference type="EMBL" id="KAK8530723.1"/>
    </source>
</evidence>
<dbReference type="PANTHER" id="PTHR47366:SF1">
    <property type="entry name" value="TWO-ON-TWO HEMOGLOBIN-3"/>
    <property type="match status" value="1"/>
</dbReference>
<evidence type="ECO:0000256" key="5">
    <source>
        <dbReference type="ARBA" id="ARBA00023004"/>
    </source>
</evidence>
<dbReference type="InterPro" id="IPR044203">
    <property type="entry name" value="GlbO/GLB3-like"/>
</dbReference>
<dbReference type="EMBL" id="JBBPBM010000035">
    <property type="protein sequence ID" value="KAK8530723.1"/>
    <property type="molecule type" value="Genomic_DNA"/>
</dbReference>
<feature type="region of interest" description="Disordered" evidence="6">
    <location>
        <begin position="82"/>
        <end position="107"/>
    </location>
</feature>
<gene>
    <name evidence="7" type="ORF">V6N12_013225</name>
</gene>
<keyword evidence="3" id="KW-0561">Oxygen transport</keyword>
<reference evidence="7 8" key="1">
    <citation type="journal article" date="2024" name="G3 (Bethesda)">
        <title>Genome assembly of Hibiscus sabdariffa L. provides insights into metabolisms of medicinal natural products.</title>
        <authorList>
            <person name="Kim T."/>
        </authorList>
    </citation>
    <scope>NUCLEOTIDE SEQUENCE [LARGE SCALE GENOMIC DNA]</scope>
    <source>
        <strain evidence="7">TK-2024</strain>
        <tissue evidence="7">Old leaves</tissue>
    </source>
</reference>
<proteinExistence type="predicted"/>
<sequence length="107" mass="12253">MQPLQEKGSAWSGVVAADAFAIDETNLFQKLGLQKCSDMSSTRESDTSQPTLIGRHRPFPATHQAAERWLHHMEKALENTPEERAIERGVRERKDKWQCKCEEDSEK</sequence>
<keyword evidence="2" id="KW-0349">Heme</keyword>
<keyword evidence="1" id="KW-0813">Transport</keyword>
<organism evidence="7 8">
    <name type="scientific">Hibiscus sabdariffa</name>
    <name type="common">roselle</name>
    <dbReference type="NCBI Taxonomy" id="183260"/>
    <lineage>
        <taxon>Eukaryota</taxon>
        <taxon>Viridiplantae</taxon>
        <taxon>Streptophyta</taxon>
        <taxon>Embryophyta</taxon>
        <taxon>Tracheophyta</taxon>
        <taxon>Spermatophyta</taxon>
        <taxon>Magnoliopsida</taxon>
        <taxon>eudicotyledons</taxon>
        <taxon>Gunneridae</taxon>
        <taxon>Pentapetalae</taxon>
        <taxon>rosids</taxon>
        <taxon>malvids</taxon>
        <taxon>Malvales</taxon>
        <taxon>Malvaceae</taxon>
        <taxon>Malvoideae</taxon>
        <taxon>Hibiscus</taxon>
    </lineage>
</organism>
<protein>
    <submittedName>
        <fullName evidence="7">Uncharacterized protein</fullName>
    </submittedName>
</protein>
<evidence type="ECO:0000256" key="4">
    <source>
        <dbReference type="ARBA" id="ARBA00022723"/>
    </source>
</evidence>
<evidence type="ECO:0000313" key="8">
    <source>
        <dbReference type="Proteomes" id="UP001472677"/>
    </source>
</evidence>
<comment type="caution">
    <text evidence="7">The sequence shown here is derived from an EMBL/GenBank/DDBJ whole genome shotgun (WGS) entry which is preliminary data.</text>
</comment>